<sequence>MSNCYSLSLTSDPIKQLDPGFPDSPRQRIEFLTKGMSDGTSATFKWKYLLSSKTGTTTHFFHLMQLFSRGDNGPIITLDAVKGQISVNDYVRDCSATRCPTVPINQFTDRTTQHTMAVTVGPSGKLKYVVTNAETGVIILSYSASGKMGSQSTSLKFGTYRAAVSGMTTASASVGDFTSS</sequence>
<gene>
    <name evidence="1" type="ORF">NEOLEDRAFT_156509</name>
</gene>
<protein>
    <submittedName>
        <fullName evidence="1">Uncharacterized protein</fullName>
    </submittedName>
</protein>
<evidence type="ECO:0000313" key="2">
    <source>
        <dbReference type="Proteomes" id="UP000076761"/>
    </source>
</evidence>
<name>A0A165TSD9_9AGAM</name>
<evidence type="ECO:0000313" key="1">
    <source>
        <dbReference type="EMBL" id="KZT27106.1"/>
    </source>
</evidence>
<dbReference type="OrthoDB" id="2538281at2759"/>
<accession>A0A165TSD9</accession>
<dbReference type="EMBL" id="KV425563">
    <property type="protein sequence ID" value="KZT27106.1"/>
    <property type="molecule type" value="Genomic_DNA"/>
</dbReference>
<dbReference type="Proteomes" id="UP000076761">
    <property type="component" value="Unassembled WGS sequence"/>
</dbReference>
<proteinExistence type="predicted"/>
<dbReference type="AlphaFoldDB" id="A0A165TSD9"/>
<reference evidence="1 2" key="1">
    <citation type="journal article" date="2016" name="Mol. Biol. Evol.">
        <title>Comparative Genomics of Early-Diverging Mushroom-Forming Fungi Provides Insights into the Origins of Lignocellulose Decay Capabilities.</title>
        <authorList>
            <person name="Nagy L.G."/>
            <person name="Riley R."/>
            <person name="Tritt A."/>
            <person name="Adam C."/>
            <person name="Daum C."/>
            <person name="Floudas D."/>
            <person name="Sun H."/>
            <person name="Yadav J.S."/>
            <person name="Pangilinan J."/>
            <person name="Larsson K.H."/>
            <person name="Matsuura K."/>
            <person name="Barry K."/>
            <person name="Labutti K."/>
            <person name="Kuo R."/>
            <person name="Ohm R.A."/>
            <person name="Bhattacharya S.S."/>
            <person name="Shirouzu T."/>
            <person name="Yoshinaga Y."/>
            <person name="Martin F.M."/>
            <person name="Grigoriev I.V."/>
            <person name="Hibbett D.S."/>
        </authorList>
    </citation>
    <scope>NUCLEOTIDE SEQUENCE [LARGE SCALE GENOMIC DNA]</scope>
    <source>
        <strain evidence="1 2">HHB14362 ss-1</strain>
    </source>
</reference>
<organism evidence="1 2">
    <name type="scientific">Neolentinus lepideus HHB14362 ss-1</name>
    <dbReference type="NCBI Taxonomy" id="1314782"/>
    <lineage>
        <taxon>Eukaryota</taxon>
        <taxon>Fungi</taxon>
        <taxon>Dikarya</taxon>
        <taxon>Basidiomycota</taxon>
        <taxon>Agaricomycotina</taxon>
        <taxon>Agaricomycetes</taxon>
        <taxon>Gloeophyllales</taxon>
        <taxon>Gloeophyllaceae</taxon>
        <taxon>Neolentinus</taxon>
    </lineage>
</organism>
<dbReference type="InParanoid" id="A0A165TSD9"/>
<keyword evidence="2" id="KW-1185">Reference proteome</keyword>